<keyword evidence="12" id="KW-1185">Reference proteome</keyword>
<keyword evidence="2" id="KW-0716">Sensory transduction</keyword>
<feature type="transmembrane region" description="Helical" evidence="10">
    <location>
        <begin position="877"/>
        <end position="898"/>
    </location>
</feature>
<dbReference type="Proteomes" id="UP000663828">
    <property type="component" value="Unassembled WGS sequence"/>
</dbReference>
<feature type="region of interest" description="Disordered" evidence="9">
    <location>
        <begin position="1115"/>
        <end position="1143"/>
    </location>
</feature>
<dbReference type="PROSITE" id="PS50297">
    <property type="entry name" value="ANK_REP_REGION"/>
    <property type="match status" value="3"/>
</dbReference>
<comment type="caution">
    <text evidence="11">The sequence shown here is derived from an EMBL/GenBank/DDBJ whole genome shotgun (WGS) entry which is preliminary data.</text>
</comment>
<dbReference type="PROSITE" id="PS50088">
    <property type="entry name" value="ANK_REPEAT"/>
    <property type="match status" value="3"/>
</dbReference>
<evidence type="ECO:0000313" key="12">
    <source>
        <dbReference type="Proteomes" id="UP000663828"/>
    </source>
</evidence>
<keyword evidence="4 8" id="KW-0040">ANK repeat</keyword>
<keyword evidence="10" id="KW-0812">Transmembrane</keyword>
<name>A0A814FAZ3_ADIRI</name>
<dbReference type="Pfam" id="PF12796">
    <property type="entry name" value="Ank_2"/>
    <property type="match status" value="3"/>
</dbReference>
<evidence type="ECO:0000256" key="6">
    <source>
        <dbReference type="ARBA" id="ARBA00023180"/>
    </source>
</evidence>
<evidence type="ECO:0000313" key="11">
    <source>
        <dbReference type="EMBL" id="CAF0980784.1"/>
    </source>
</evidence>
<dbReference type="Pfam" id="PF00023">
    <property type="entry name" value="Ank"/>
    <property type="match status" value="3"/>
</dbReference>
<keyword evidence="7" id="KW-0407">Ion channel</keyword>
<keyword evidence="6" id="KW-0325">Glycoprotein</keyword>
<feature type="transmembrane region" description="Helical" evidence="10">
    <location>
        <begin position="1036"/>
        <end position="1060"/>
    </location>
</feature>
<proteinExistence type="predicted"/>
<feature type="transmembrane region" description="Helical" evidence="10">
    <location>
        <begin position="910"/>
        <end position="929"/>
    </location>
</feature>
<feature type="compositionally biased region" description="Polar residues" evidence="9">
    <location>
        <begin position="1131"/>
        <end position="1142"/>
    </location>
</feature>
<feature type="transmembrane region" description="Helical" evidence="10">
    <location>
        <begin position="949"/>
        <end position="969"/>
    </location>
</feature>
<gene>
    <name evidence="11" type="ORF">XAT740_LOCUS12170</name>
</gene>
<accession>A0A814FAZ3</accession>
<keyword evidence="1" id="KW-0813">Transport</keyword>
<dbReference type="Gene3D" id="1.25.40.20">
    <property type="entry name" value="Ankyrin repeat-containing domain"/>
    <property type="match status" value="4"/>
</dbReference>
<evidence type="ECO:0000256" key="9">
    <source>
        <dbReference type="SAM" id="MobiDB-lite"/>
    </source>
</evidence>
<dbReference type="PANTHER" id="PTHR47143">
    <property type="entry name" value="TRANSIENT RECEPTOR POTENTIAL CATION CHANNEL PROTEIN PAINLESS"/>
    <property type="match status" value="1"/>
</dbReference>
<dbReference type="Pfam" id="PF13637">
    <property type="entry name" value="Ank_4"/>
    <property type="match status" value="1"/>
</dbReference>
<evidence type="ECO:0000256" key="7">
    <source>
        <dbReference type="ARBA" id="ARBA00023303"/>
    </source>
</evidence>
<keyword evidence="10" id="KW-0472">Membrane</keyword>
<keyword evidence="5" id="KW-0406">Ion transport</keyword>
<dbReference type="SUPFAM" id="SSF48403">
    <property type="entry name" value="Ankyrin repeat"/>
    <property type="match status" value="3"/>
</dbReference>
<organism evidence="11 12">
    <name type="scientific">Adineta ricciae</name>
    <name type="common">Rotifer</name>
    <dbReference type="NCBI Taxonomy" id="249248"/>
    <lineage>
        <taxon>Eukaryota</taxon>
        <taxon>Metazoa</taxon>
        <taxon>Spiralia</taxon>
        <taxon>Gnathifera</taxon>
        <taxon>Rotifera</taxon>
        <taxon>Eurotatoria</taxon>
        <taxon>Bdelloidea</taxon>
        <taxon>Adinetida</taxon>
        <taxon>Adinetidae</taxon>
        <taxon>Adineta</taxon>
    </lineage>
</organism>
<evidence type="ECO:0000256" key="5">
    <source>
        <dbReference type="ARBA" id="ARBA00023065"/>
    </source>
</evidence>
<feature type="repeat" description="ANK" evidence="8">
    <location>
        <begin position="206"/>
        <end position="238"/>
    </location>
</feature>
<reference evidence="11" key="1">
    <citation type="submission" date="2021-02" db="EMBL/GenBank/DDBJ databases">
        <authorList>
            <person name="Nowell W R."/>
        </authorList>
    </citation>
    <scope>NUCLEOTIDE SEQUENCE</scope>
</reference>
<evidence type="ECO:0000256" key="4">
    <source>
        <dbReference type="ARBA" id="ARBA00023043"/>
    </source>
</evidence>
<dbReference type="AlphaFoldDB" id="A0A814FAZ3"/>
<keyword evidence="3" id="KW-0677">Repeat</keyword>
<feature type="repeat" description="ANK" evidence="8">
    <location>
        <begin position="590"/>
        <end position="616"/>
    </location>
</feature>
<keyword evidence="10" id="KW-1133">Transmembrane helix</keyword>
<evidence type="ECO:0000256" key="2">
    <source>
        <dbReference type="ARBA" id="ARBA00022606"/>
    </source>
</evidence>
<feature type="repeat" description="ANK" evidence="8">
    <location>
        <begin position="239"/>
        <end position="271"/>
    </location>
</feature>
<dbReference type="InterPro" id="IPR002110">
    <property type="entry name" value="Ankyrin_rpt"/>
</dbReference>
<feature type="transmembrane region" description="Helical" evidence="10">
    <location>
        <begin position="976"/>
        <end position="1000"/>
    </location>
</feature>
<dbReference type="EMBL" id="CAJNOR010000683">
    <property type="protein sequence ID" value="CAF0980784.1"/>
    <property type="molecule type" value="Genomic_DNA"/>
</dbReference>
<evidence type="ECO:0000256" key="8">
    <source>
        <dbReference type="PROSITE-ProRule" id="PRU00023"/>
    </source>
</evidence>
<dbReference type="PANTHER" id="PTHR47143:SF1">
    <property type="entry name" value="ION_TRANS DOMAIN-CONTAINING PROTEIN"/>
    <property type="match status" value="1"/>
</dbReference>
<dbReference type="GO" id="GO:0022857">
    <property type="term" value="F:transmembrane transporter activity"/>
    <property type="evidence" value="ECO:0007669"/>
    <property type="project" value="TreeGrafter"/>
</dbReference>
<evidence type="ECO:0000256" key="1">
    <source>
        <dbReference type="ARBA" id="ARBA00022448"/>
    </source>
</evidence>
<dbReference type="InterPro" id="IPR036770">
    <property type="entry name" value="Ankyrin_rpt-contain_sf"/>
</dbReference>
<sequence>MNQNASQQQLTSDSAIDIHEIPVTEETPLTDFQENQDEGVQSVIPEALDWNTSMISQICHDGDLVRLRNFVEYKKQTFHCGRHAAEIADRLDPDSGLSPLHHAARYQQLNICLTLLSNIAFTSGVNIKDANHRTPLHSAFRSSSHNINTNESDPYQQFQPESDFGDEIQSSEVWQRDYQNKILQSVHPLVCLFALVNADINACDKYLLTPLHYAVARNSLAGVKQLIELKANIEAKDRQNIRPLHIACKEGYLSIAEYLIEKGSQIDACDADLWTPLHYACSKGHLDIVKLYKSKVHHDNFQQLIRIKTNTNMSCLHLAVQHDNMNIVEYILKEIDDDILKILINEEVESFGTPFHIAAQFCDPSMLNLLYQYGADPLILNCRHQSALHIACASNRLPIVQKLFALTQESLLEIKDNHGHTALSVTTNLEIVRQLINQGANISSLNNNHMNVLMIAVKKDRLDIVDYLLSNIHDESHEIFHQVTLDNQRSIFLLAVQTGSIRMCSLLLTHPFIRWDTIDKQRMNAFHLAAQFNHYEFIEYFSKQIQNPNKLRALRSRTISMLRTPIDSDLNNPMQPSPVLRTYIDAHNEDGKTPLHLAAEHGHALCVDALLKNGADPLFPSYLGQLPLHSAIQNGFGQCVSLLLDACVRNKADFQSALARRQSPLITACQEGFAPIVRLLLEQEIEIIYDADKEKKNPLEVAIEHRQIEIIHALLDHPSAEQWLMSVRNIKGHSHQTPLRDMIRYMPECAKHAFDKLILKTDEVDANGNTFERITFVYKYIDDYFKNDDELYTTNGHLLYRNHPFIIALDTEHHSLLEHPLAEQLIARKWKLYRPFFYLTRILSLLLLLAVTFYVLVVPTHYVNSKQSRTLTLNTSMILLLRRIIVILGLMNLLKIILEIILFRGLRVPFAQIFSILSFSTAAIAFIPYDNRIEMFHWQMELAAASVLLQWFNMVFILRSVPFVGFRIVMFQSVLVNFVSLSFVILPLIVAFTISTQMIFFNHPSFVRLRVSLHKISAMLIGEFTYETLFFSKPTLIAAASLLFVPFIIIMTIVFMNLLLGLTIGDIHTCMTNARAKAHAYRIRELVYIESTLPSIAWLKLNIIQEEYANTAVKNTTSKTDGEKNDDEYENYTQSSSSNQPNPAELNKLLEVLSMLCAQAKQTLEHEVGYERLLKRLLTIAKVRSSNV</sequence>
<dbReference type="SMART" id="SM00248">
    <property type="entry name" value="ANK"/>
    <property type="match status" value="15"/>
</dbReference>
<dbReference type="GO" id="GO:0034220">
    <property type="term" value="P:monoatomic ion transmembrane transport"/>
    <property type="evidence" value="ECO:0007669"/>
    <property type="project" value="UniProtKB-KW"/>
</dbReference>
<evidence type="ECO:0000256" key="3">
    <source>
        <dbReference type="ARBA" id="ARBA00022737"/>
    </source>
</evidence>
<protein>
    <submittedName>
        <fullName evidence="11">Uncharacterized protein</fullName>
    </submittedName>
</protein>
<dbReference type="GO" id="GO:1902495">
    <property type="term" value="C:transmembrane transporter complex"/>
    <property type="evidence" value="ECO:0007669"/>
    <property type="project" value="TreeGrafter"/>
</dbReference>
<feature type="transmembrane region" description="Helical" evidence="10">
    <location>
        <begin position="836"/>
        <end position="857"/>
    </location>
</feature>
<evidence type="ECO:0000256" key="10">
    <source>
        <dbReference type="SAM" id="Phobius"/>
    </source>
</evidence>
<dbReference type="InterPro" id="IPR052076">
    <property type="entry name" value="TRP_cation_channel"/>
</dbReference>